<keyword evidence="1" id="KW-0732">Signal</keyword>
<sequence length="241" mass="27521">MNATTFLCIALLPTIAHCFLNCYLPGDNISRGVEFEVRNRNIQYFYMHQLDPERFAWFNHSHGRCLQATAALHRSRFILNIGCLAPPFTVAENVSEIEWLVSTYNFVCRLGKGSAMLHEGLELYIGEKKSNKIGLLAINEEPTFTDVRSDDPARVRYDHDCSCHYRIVLAIALHWLQHKSAFLNPTDPDASFCMYLASTCFTFSLDAYETLWKQGIDTITNKGSHRFNTEDTHLLSNDSNT</sequence>
<dbReference type="Proteomes" id="UP000075903">
    <property type="component" value="Unassembled WGS sequence"/>
</dbReference>
<dbReference type="VEuPathDB" id="VectorBase:AMEM001335"/>
<feature type="chain" id="PRO_5008138421" evidence="1">
    <location>
        <begin position="19"/>
        <end position="241"/>
    </location>
</feature>
<accession>A0A182UPC2</accession>
<dbReference type="EnsemblMetazoa" id="AMEM001335-RA">
    <property type="protein sequence ID" value="AMEM001335-PA"/>
    <property type="gene ID" value="AMEM001335"/>
</dbReference>
<protein>
    <submittedName>
        <fullName evidence="2">Uncharacterized protein</fullName>
    </submittedName>
</protein>
<evidence type="ECO:0000256" key="1">
    <source>
        <dbReference type="SAM" id="SignalP"/>
    </source>
</evidence>
<organism evidence="2 3">
    <name type="scientific">Anopheles merus</name>
    <name type="common">Mosquito</name>
    <dbReference type="NCBI Taxonomy" id="30066"/>
    <lineage>
        <taxon>Eukaryota</taxon>
        <taxon>Metazoa</taxon>
        <taxon>Ecdysozoa</taxon>
        <taxon>Arthropoda</taxon>
        <taxon>Hexapoda</taxon>
        <taxon>Insecta</taxon>
        <taxon>Pterygota</taxon>
        <taxon>Neoptera</taxon>
        <taxon>Endopterygota</taxon>
        <taxon>Diptera</taxon>
        <taxon>Nematocera</taxon>
        <taxon>Culicoidea</taxon>
        <taxon>Culicidae</taxon>
        <taxon>Anophelinae</taxon>
        <taxon>Anopheles</taxon>
    </lineage>
</organism>
<proteinExistence type="predicted"/>
<dbReference type="AlphaFoldDB" id="A0A182UPC2"/>
<evidence type="ECO:0000313" key="2">
    <source>
        <dbReference type="EnsemblMetazoa" id="AMEM001335-PA"/>
    </source>
</evidence>
<reference evidence="2" key="1">
    <citation type="submission" date="2020-05" db="UniProtKB">
        <authorList>
            <consortium name="EnsemblMetazoa"/>
        </authorList>
    </citation>
    <scope>IDENTIFICATION</scope>
    <source>
        <strain evidence="2">MAF</strain>
    </source>
</reference>
<keyword evidence="3" id="KW-1185">Reference proteome</keyword>
<feature type="signal peptide" evidence="1">
    <location>
        <begin position="1"/>
        <end position="18"/>
    </location>
</feature>
<name>A0A182UPC2_ANOME</name>
<evidence type="ECO:0000313" key="3">
    <source>
        <dbReference type="Proteomes" id="UP000075903"/>
    </source>
</evidence>